<proteinExistence type="predicted"/>
<dbReference type="KEGG" id="spar:SPRG_15649"/>
<dbReference type="Proteomes" id="UP000030745">
    <property type="component" value="Unassembled WGS sequence"/>
</dbReference>
<dbReference type="PANTHER" id="PTHR46586:SF3">
    <property type="entry name" value="ANKYRIN REPEAT-CONTAINING PROTEIN"/>
    <property type="match status" value="1"/>
</dbReference>
<sequence>MADVLLVPDLLRCIVQFQPGLPPETLSLVRHLRRIHLSNYQLTTFLRDDMAPFHDAFPPWLVVHGFRGVEVLLERKQAYRAHLLYYALIHGHVALLHFLSTRTRISAKAWALASIYGHQNIAAYLWAHYAAFYDESVSDTAALHGHADMIELLHKAGAPMPASIRLTACARGRLGVLQYAHSQRLGEWHPGGVNAAARGGDLDVLEFLHEHNYEGFGPDTMNAAALYGHLHVVRFLHEHRSEGCSPEALVWAAKYGRLPLVTFLDEMRAERDLPRALRAAIKHGHVNVVRYLVRRHLREIDVKAAKAAALRYNQTAVLSVLKTATPGLCVIQ</sequence>
<evidence type="ECO:0000313" key="1">
    <source>
        <dbReference type="EMBL" id="KDO19206.1"/>
    </source>
</evidence>
<dbReference type="EMBL" id="KK583364">
    <property type="protein sequence ID" value="KDO19206.1"/>
    <property type="molecule type" value="Genomic_DNA"/>
</dbReference>
<dbReference type="InterPro" id="IPR036770">
    <property type="entry name" value="Ankyrin_rpt-contain_sf"/>
</dbReference>
<dbReference type="OrthoDB" id="60433at2759"/>
<dbReference type="InterPro" id="IPR052050">
    <property type="entry name" value="SecEffector_AnkRepeat"/>
</dbReference>
<dbReference type="OMA" id="LRCIVQF"/>
<reference evidence="1 2" key="1">
    <citation type="journal article" date="2013" name="PLoS Genet.">
        <title>Distinctive expansion of potential virulence genes in the genome of the oomycete fish pathogen Saprolegnia parasitica.</title>
        <authorList>
            <person name="Jiang R.H."/>
            <person name="de Bruijn I."/>
            <person name="Haas B.J."/>
            <person name="Belmonte R."/>
            <person name="Lobach L."/>
            <person name="Christie J."/>
            <person name="van den Ackerveken G."/>
            <person name="Bottin A."/>
            <person name="Bulone V."/>
            <person name="Diaz-Moreno S.M."/>
            <person name="Dumas B."/>
            <person name="Fan L."/>
            <person name="Gaulin E."/>
            <person name="Govers F."/>
            <person name="Grenville-Briggs L.J."/>
            <person name="Horner N.R."/>
            <person name="Levin J.Z."/>
            <person name="Mammella M."/>
            <person name="Meijer H.J."/>
            <person name="Morris P."/>
            <person name="Nusbaum C."/>
            <person name="Oome S."/>
            <person name="Phillips A.J."/>
            <person name="van Rooyen D."/>
            <person name="Rzeszutek E."/>
            <person name="Saraiva M."/>
            <person name="Secombes C.J."/>
            <person name="Seidl M.F."/>
            <person name="Snel B."/>
            <person name="Stassen J.H."/>
            <person name="Sykes S."/>
            <person name="Tripathy S."/>
            <person name="van den Berg H."/>
            <person name="Vega-Arreguin J.C."/>
            <person name="Wawra S."/>
            <person name="Young S.K."/>
            <person name="Zeng Q."/>
            <person name="Dieguez-Uribeondo J."/>
            <person name="Russ C."/>
            <person name="Tyler B.M."/>
            <person name="van West P."/>
        </authorList>
    </citation>
    <scope>NUCLEOTIDE SEQUENCE [LARGE SCALE GENOMIC DNA]</scope>
    <source>
        <strain evidence="1 2">CBS 223.65</strain>
    </source>
</reference>
<protein>
    <submittedName>
        <fullName evidence="1">Uncharacterized protein</fullName>
    </submittedName>
</protein>
<gene>
    <name evidence="1" type="ORF">SPRG_15649</name>
</gene>
<evidence type="ECO:0000313" key="2">
    <source>
        <dbReference type="Proteomes" id="UP000030745"/>
    </source>
</evidence>
<organism evidence="1 2">
    <name type="scientific">Saprolegnia parasitica (strain CBS 223.65)</name>
    <dbReference type="NCBI Taxonomy" id="695850"/>
    <lineage>
        <taxon>Eukaryota</taxon>
        <taxon>Sar</taxon>
        <taxon>Stramenopiles</taxon>
        <taxon>Oomycota</taxon>
        <taxon>Saprolegniomycetes</taxon>
        <taxon>Saprolegniales</taxon>
        <taxon>Saprolegniaceae</taxon>
        <taxon>Saprolegnia</taxon>
    </lineage>
</organism>
<accession>A0A067BY34</accession>
<dbReference type="PANTHER" id="PTHR46586">
    <property type="entry name" value="ANKYRIN REPEAT-CONTAINING PROTEIN"/>
    <property type="match status" value="1"/>
</dbReference>
<dbReference type="SUPFAM" id="SSF48403">
    <property type="entry name" value="Ankyrin repeat"/>
    <property type="match status" value="1"/>
</dbReference>
<dbReference type="Pfam" id="PF12796">
    <property type="entry name" value="Ank_2"/>
    <property type="match status" value="1"/>
</dbReference>
<dbReference type="RefSeq" id="XP_012210072.1">
    <property type="nucleotide sequence ID" value="XM_012354682.1"/>
</dbReference>
<dbReference type="Gene3D" id="1.25.40.20">
    <property type="entry name" value="Ankyrin repeat-containing domain"/>
    <property type="match status" value="1"/>
</dbReference>
<dbReference type="SMART" id="SM00248">
    <property type="entry name" value="ANK"/>
    <property type="match status" value="4"/>
</dbReference>
<keyword evidence="2" id="KW-1185">Reference proteome</keyword>
<dbReference type="GeneID" id="24137358"/>
<dbReference type="InterPro" id="IPR002110">
    <property type="entry name" value="Ankyrin_rpt"/>
</dbReference>
<dbReference type="AlphaFoldDB" id="A0A067BY34"/>
<dbReference type="STRING" id="695850.A0A067BY34"/>
<dbReference type="VEuPathDB" id="FungiDB:SPRG_15649"/>
<name>A0A067BY34_SAPPC</name>